<proteinExistence type="predicted"/>
<keyword evidence="8" id="KW-1185">Reference proteome</keyword>
<dbReference type="InterPro" id="IPR013087">
    <property type="entry name" value="Znf_C2H2_type"/>
</dbReference>
<keyword evidence="1" id="KW-0479">Metal-binding</keyword>
<comment type="caution">
    <text evidence="7">The sequence shown here is derived from an EMBL/GenBank/DDBJ whole genome shotgun (WGS) entry which is preliminary data.</text>
</comment>
<keyword evidence="4" id="KW-0862">Zinc</keyword>
<name>A0AAD9KL39_RIDPI</name>
<evidence type="ECO:0000256" key="3">
    <source>
        <dbReference type="ARBA" id="ARBA00022771"/>
    </source>
</evidence>
<dbReference type="SUPFAM" id="SSF57667">
    <property type="entry name" value="beta-beta-alpha zinc fingers"/>
    <property type="match status" value="1"/>
</dbReference>
<dbReference type="Proteomes" id="UP001209878">
    <property type="component" value="Unassembled WGS sequence"/>
</dbReference>
<evidence type="ECO:0000313" key="8">
    <source>
        <dbReference type="Proteomes" id="UP001209878"/>
    </source>
</evidence>
<evidence type="ECO:0000256" key="2">
    <source>
        <dbReference type="ARBA" id="ARBA00022737"/>
    </source>
</evidence>
<evidence type="ECO:0000256" key="4">
    <source>
        <dbReference type="ARBA" id="ARBA00022833"/>
    </source>
</evidence>
<dbReference type="SMART" id="SM00355">
    <property type="entry name" value="ZnF_C2H2"/>
    <property type="match status" value="2"/>
</dbReference>
<dbReference type="AlphaFoldDB" id="A0AAD9KL39"/>
<keyword evidence="3 5" id="KW-0863">Zinc-finger</keyword>
<accession>A0AAD9KL39</accession>
<dbReference type="EMBL" id="JAODUO010000942">
    <property type="protein sequence ID" value="KAK2172650.1"/>
    <property type="molecule type" value="Genomic_DNA"/>
</dbReference>
<dbReference type="Pfam" id="PF00096">
    <property type="entry name" value="zf-C2H2"/>
    <property type="match status" value="1"/>
</dbReference>
<dbReference type="PROSITE" id="PS50157">
    <property type="entry name" value="ZINC_FINGER_C2H2_2"/>
    <property type="match status" value="1"/>
</dbReference>
<evidence type="ECO:0000313" key="7">
    <source>
        <dbReference type="EMBL" id="KAK2172650.1"/>
    </source>
</evidence>
<organism evidence="7 8">
    <name type="scientific">Ridgeia piscesae</name>
    <name type="common">Tubeworm</name>
    <dbReference type="NCBI Taxonomy" id="27915"/>
    <lineage>
        <taxon>Eukaryota</taxon>
        <taxon>Metazoa</taxon>
        <taxon>Spiralia</taxon>
        <taxon>Lophotrochozoa</taxon>
        <taxon>Annelida</taxon>
        <taxon>Polychaeta</taxon>
        <taxon>Sedentaria</taxon>
        <taxon>Canalipalpata</taxon>
        <taxon>Sabellida</taxon>
        <taxon>Siboglinidae</taxon>
        <taxon>Ridgeia</taxon>
    </lineage>
</organism>
<dbReference type="GO" id="GO:0008270">
    <property type="term" value="F:zinc ion binding"/>
    <property type="evidence" value="ECO:0007669"/>
    <property type="project" value="UniProtKB-KW"/>
</dbReference>
<gene>
    <name evidence="7" type="ORF">NP493_942g00041</name>
</gene>
<protein>
    <recommendedName>
        <fullName evidence="6">C2H2-type domain-containing protein</fullName>
    </recommendedName>
</protein>
<dbReference type="Gene3D" id="3.30.160.60">
    <property type="entry name" value="Classic Zinc Finger"/>
    <property type="match status" value="1"/>
</dbReference>
<reference evidence="7" key="1">
    <citation type="journal article" date="2023" name="Mol. Biol. Evol.">
        <title>Third-Generation Sequencing Reveals the Adaptive Role of the Epigenome in Three Deep-Sea Polychaetes.</title>
        <authorList>
            <person name="Perez M."/>
            <person name="Aroh O."/>
            <person name="Sun Y."/>
            <person name="Lan Y."/>
            <person name="Juniper S.K."/>
            <person name="Young C.R."/>
            <person name="Angers B."/>
            <person name="Qian P.Y."/>
        </authorList>
    </citation>
    <scope>NUCLEOTIDE SEQUENCE</scope>
    <source>
        <strain evidence="7">R07B-5</strain>
    </source>
</reference>
<dbReference type="PROSITE" id="PS00028">
    <property type="entry name" value="ZINC_FINGER_C2H2_1"/>
    <property type="match status" value="2"/>
</dbReference>
<sequence>MKLKSSVRHIYNILWPWSLVGRGICTEIPSRAADSSEVLGSVAIPEERIQLPSISGARKFVSQRFQCTFCGKQFSRKDNLVVHQRLHTGDKHRCHLCAASYVTKRDLQNHVKTKHHQPDDT</sequence>
<dbReference type="PANTHER" id="PTHR24408">
    <property type="entry name" value="ZINC FINGER PROTEIN"/>
    <property type="match status" value="1"/>
</dbReference>
<evidence type="ECO:0000259" key="6">
    <source>
        <dbReference type="PROSITE" id="PS50157"/>
    </source>
</evidence>
<dbReference type="Pfam" id="PF13894">
    <property type="entry name" value="zf-C2H2_4"/>
    <property type="match status" value="1"/>
</dbReference>
<keyword evidence="2" id="KW-0677">Repeat</keyword>
<evidence type="ECO:0000256" key="1">
    <source>
        <dbReference type="ARBA" id="ARBA00022723"/>
    </source>
</evidence>
<dbReference type="GO" id="GO:0043565">
    <property type="term" value="F:sequence-specific DNA binding"/>
    <property type="evidence" value="ECO:0007669"/>
    <property type="project" value="TreeGrafter"/>
</dbReference>
<dbReference type="FunFam" id="3.30.160.60:FF:000182">
    <property type="entry name" value="zinc finger protein 366"/>
    <property type="match status" value="1"/>
</dbReference>
<dbReference type="GO" id="GO:0000981">
    <property type="term" value="F:DNA-binding transcription factor activity, RNA polymerase II-specific"/>
    <property type="evidence" value="ECO:0007669"/>
    <property type="project" value="TreeGrafter"/>
</dbReference>
<dbReference type="PANTHER" id="PTHR24408:SF58">
    <property type="entry name" value="TRANSCRIPTION FACTOR (TFIIIA), PUTATIVE (AFU_ORTHOLOGUE AFUA_1G05150)-RELATED"/>
    <property type="match status" value="1"/>
</dbReference>
<feature type="domain" description="C2H2-type" evidence="6">
    <location>
        <begin position="65"/>
        <end position="92"/>
    </location>
</feature>
<dbReference type="GO" id="GO:0005634">
    <property type="term" value="C:nucleus"/>
    <property type="evidence" value="ECO:0007669"/>
    <property type="project" value="TreeGrafter"/>
</dbReference>
<evidence type="ECO:0000256" key="5">
    <source>
        <dbReference type="PROSITE-ProRule" id="PRU00042"/>
    </source>
</evidence>
<dbReference type="InterPro" id="IPR036236">
    <property type="entry name" value="Znf_C2H2_sf"/>
</dbReference>